<sequence length="185" mass="20710">MSLRHALLGLLSNGPGSGYDLLGTFKSTLSNVWPATQSQVYTELTRLADGGLIRVAAEGPRGRKTYEITTEGRAELRHWLLDVEPDGYRRNDILLRVFLLGAVEPDEAREFMRRRAEIARIRNAQFTAMDEAIDWDDDTLSVYGRLTLEWGKRFTRMQAEWSEWAAEQIAAAEGRGPAEGGGPLS</sequence>
<dbReference type="InterPro" id="IPR005149">
    <property type="entry name" value="Tscrpt_reg_PadR_N"/>
</dbReference>
<dbReference type="Pfam" id="PF10400">
    <property type="entry name" value="Vir_act_alpha_C"/>
    <property type="match status" value="1"/>
</dbReference>
<name>A0AB39PFA0_9ACTN</name>
<dbReference type="PANTHER" id="PTHR43252:SF6">
    <property type="entry name" value="NEGATIVE TRANSCRIPTION REGULATOR PADR"/>
    <property type="match status" value="1"/>
</dbReference>
<dbReference type="SUPFAM" id="SSF46785">
    <property type="entry name" value="Winged helix' DNA-binding domain"/>
    <property type="match status" value="1"/>
</dbReference>
<dbReference type="Pfam" id="PF03551">
    <property type="entry name" value="PadR"/>
    <property type="match status" value="1"/>
</dbReference>
<evidence type="ECO:0000259" key="2">
    <source>
        <dbReference type="Pfam" id="PF10400"/>
    </source>
</evidence>
<gene>
    <name evidence="3" type="ORF">AB5J56_24770</name>
</gene>
<dbReference type="InterPro" id="IPR036388">
    <property type="entry name" value="WH-like_DNA-bd_sf"/>
</dbReference>
<dbReference type="Gene3D" id="6.10.140.190">
    <property type="match status" value="1"/>
</dbReference>
<dbReference type="PANTHER" id="PTHR43252">
    <property type="entry name" value="TRANSCRIPTIONAL REGULATOR YQJI"/>
    <property type="match status" value="1"/>
</dbReference>
<dbReference type="InterPro" id="IPR018309">
    <property type="entry name" value="Tscrpt_reg_PadR_C"/>
</dbReference>
<protein>
    <submittedName>
        <fullName evidence="3">PadR family transcriptional regulator</fullName>
    </submittedName>
</protein>
<dbReference type="Gene3D" id="1.10.10.10">
    <property type="entry name" value="Winged helix-like DNA-binding domain superfamily/Winged helix DNA-binding domain"/>
    <property type="match status" value="1"/>
</dbReference>
<dbReference type="EMBL" id="CP163435">
    <property type="protein sequence ID" value="XDQ27713.1"/>
    <property type="molecule type" value="Genomic_DNA"/>
</dbReference>
<evidence type="ECO:0000313" key="3">
    <source>
        <dbReference type="EMBL" id="XDQ27713.1"/>
    </source>
</evidence>
<accession>A0AB39PFA0</accession>
<evidence type="ECO:0000259" key="1">
    <source>
        <dbReference type="Pfam" id="PF03551"/>
    </source>
</evidence>
<organism evidence="3">
    <name type="scientific">Streptomyces sp. R21</name>
    <dbReference type="NCBI Taxonomy" id="3238627"/>
    <lineage>
        <taxon>Bacteria</taxon>
        <taxon>Bacillati</taxon>
        <taxon>Actinomycetota</taxon>
        <taxon>Actinomycetes</taxon>
        <taxon>Kitasatosporales</taxon>
        <taxon>Streptomycetaceae</taxon>
        <taxon>Streptomyces</taxon>
    </lineage>
</organism>
<dbReference type="RefSeq" id="WP_369235060.1">
    <property type="nucleotide sequence ID" value="NZ_CP163435.1"/>
</dbReference>
<proteinExistence type="predicted"/>
<reference evidence="3" key="1">
    <citation type="submission" date="2024-07" db="EMBL/GenBank/DDBJ databases">
        <authorList>
            <person name="Yu S.T."/>
        </authorList>
    </citation>
    <scope>NUCLEOTIDE SEQUENCE</scope>
    <source>
        <strain evidence="3">R21</strain>
    </source>
</reference>
<feature type="domain" description="Transcription regulator PadR N-terminal" evidence="1">
    <location>
        <begin position="7"/>
        <end position="77"/>
    </location>
</feature>
<dbReference type="AlphaFoldDB" id="A0AB39PFA0"/>
<feature type="domain" description="Transcription regulator PadR C-terminal" evidence="2">
    <location>
        <begin position="90"/>
        <end position="169"/>
    </location>
</feature>
<dbReference type="InterPro" id="IPR036390">
    <property type="entry name" value="WH_DNA-bd_sf"/>
</dbReference>